<dbReference type="InterPro" id="IPR035069">
    <property type="entry name" value="TTHA1013/TTHA0281-like"/>
</dbReference>
<proteinExistence type="predicted"/>
<evidence type="ECO:0008006" key="3">
    <source>
        <dbReference type="Google" id="ProtNLM"/>
    </source>
</evidence>
<dbReference type="RefSeq" id="WP_048090994.1">
    <property type="nucleotide sequence ID" value="NZ_JMIY01000004.1"/>
</dbReference>
<dbReference type="EMBL" id="JMIY01000004">
    <property type="protein sequence ID" value="KCZ71928.1"/>
    <property type="molecule type" value="Genomic_DNA"/>
</dbReference>
<dbReference type="AlphaFoldDB" id="A0A062V5V3"/>
<comment type="caution">
    <text evidence="1">The sequence shown here is derived from an EMBL/GenBank/DDBJ whole genome shotgun (WGS) entry which is preliminary data.</text>
</comment>
<accession>A0A062V5V3</accession>
<organism evidence="1 2">
    <name type="scientific">Candidatus Methanoperedens nitratireducens</name>
    <dbReference type="NCBI Taxonomy" id="1392998"/>
    <lineage>
        <taxon>Archaea</taxon>
        <taxon>Methanobacteriati</taxon>
        <taxon>Methanobacteriota</taxon>
        <taxon>Stenosarchaea group</taxon>
        <taxon>Methanomicrobia</taxon>
        <taxon>Methanosarcinales</taxon>
        <taxon>ANME-2 cluster</taxon>
        <taxon>Candidatus Methanoperedentaceae</taxon>
        <taxon>Candidatus Methanoperedens</taxon>
    </lineage>
</organism>
<dbReference type="Proteomes" id="UP000027153">
    <property type="component" value="Unassembled WGS sequence"/>
</dbReference>
<dbReference type="PANTHER" id="PTHR34504">
    <property type="entry name" value="ANTITOXIN HICB"/>
    <property type="match status" value="1"/>
</dbReference>
<dbReference type="PANTHER" id="PTHR34504:SF2">
    <property type="entry name" value="UPF0150 PROTEIN SSL0259"/>
    <property type="match status" value="1"/>
</dbReference>
<keyword evidence="2" id="KW-1185">Reference proteome</keyword>
<evidence type="ECO:0000313" key="1">
    <source>
        <dbReference type="EMBL" id="KCZ71928.1"/>
    </source>
</evidence>
<name>A0A062V5V3_9EURY</name>
<sequence>MELTAIIKEGEKQFVALCPEIDAVSQGFSVEEALDNLKEAVEVYIEEMGLPEEIKRSDTLIAHFEVFPHGETTRSIRT</sequence>
<reference evidence="1 2" key="1">
    <citation type="journal article" date="2013" name="Nature">
        <title>Anaerobic oxidation of methane coupled to nitrate reduction in a novel archaeal lineage.</title>
        <authorList>
            <person name="Haroon M.F."/>
            <person name="Hu S."/>
            <person name="Shi Y."/>
            <person name="Imelfort M."/>
            <person name="Keller J."/>
            <person name="Hugenholtz P."/>
            <person name="Yuan Z."/>
            <person name="Tyson G.W."/>
        </authorList>
    </citation>
    <scope>NUCLEOTIDE SEQUENCE [LARGE SCALE GENOMIC DNA]</scope>
    <source>
        <strain evidence="1 2">ANME-2d</strain>
    </source>
</reference>
<gene>
    <name evidence="1" type="ORF">ANME2D_01984</name>
</gene>
<dbReference type="OrthoDB" id="201961at2157"/>
<dbReference type="Gene3D" id="3.30.160.250">
    <property type="match status" value="1"/>
</dbReference>
<protein>
    <recommendedName>
        <fullName evidence="3">HicB-like antitoxin of toxin-antitoxin system domain-containing protein</fullName>
    </recommendedName>
</protein>
<dbReference type="SUPFAM" id="SSF143100">
    <property type="entry name" value="TTHA1013/TTHA0281-like"/>
    <property type="match status" value="1"/>
</dbReference>
<evidence type="ECO:0000313" key="2">
    <source>
        <dbReference type="Proteomes" id="UP000027153"/>
    </source>
</evidence>
<dbReference type="InterPro" id="IPR051404">
    <property type="entry name" value="TA_system_antitoxin"/>
</dbReference>